<comment type="caution">
    <text evidence="1">The sequence shown here is derived from an EMBL/GenBank/DDBJ whole genome shotgun (WGS) entry which is preliminary data.</text>
</comment>
<protein>
    <recommendedName>
        <fullName evidence="3">DDE-1 domain-containing protein</fullName>
    </recommendedName>
</protein>
<proteinExistence type="predicted"/>
<evidence type="ECO:0000313" key="1">
    <source>
        <dbReference type="EMBL" id="GBM67850.1"/>
    </source>
</evidence>
<dbReference type="AlphaFoldDB" id="A0A4Y2HRD6"/>
<gene>
    <name evidence="1" type="ORF">AVEN_127533_1</name>
</gene>
<dbReference type="EMBL" id="BGPR01002107">
    <property type="protein sequence ID" value="GBM67850.1"/>
    <property type="molecule type" value="Genomic_DNA"/>
</dbReference>
<evidence type="ECO:0008006" key="3">
    <source>
        <dbReference type="Google" id="ProtNLM"/>
    </source>
</evidence>
<sequence length="141" mass="15666">MDNASAHPPNLQDYLFIEIKFVKTLFLPPNNTPLLQNMDQMSDMHDVKIVQSSLQGRPLVLDLPHLLSNLSILNFIFPVHCVPATPSLFCIEPQLFSSGSRLCDSAGSQRILSFILEFLKASVVARCGSTESNSTRARFTC</sequence>
<dbReference type="Proteomes" id="UP000499080">
    <property type="component" value="Unassembled WGS sequence"/>
</dbReference>
<organism evidence="1 2">
    <name type="scientific">Araneus ventricosus</name>
    <name type="common">Orbweaver spider</name>
    <name type="synonym">Epeira ventricosa</name>
    <dbReference type="NCBI Taxonomy" id="182803"/>
    <lineage>
        <taxon>Eukaryota</taxon>
        <taxon>Metazoa</taxon>
        <taxon>Ecdysozoa</taxon>
        <taxon>Arthropoda</taxon>
        <taxon>Chelicerata</taxon>
        <taxon>Arachnida</taxon>
        <taxon>Araneae</taxon>
        <taxon>Araneomorphae</taxon>
        <taxon>Entelegynae</taxon>
        <taxon>Araneoidea</taxon>
        <taxon>Araneidae</taxon>
        <taxon>Araneus</taxon>
    </lineage>
</organism>
<reference evidence="1 2" key="1">
    <citation type="journal article" date="2019" name="Sci. Rep.">
        <title>Orb-weaving spider Araneus ventricosus genome elucidates the spidroin gene catalogue.</title>
        <authorList>
            <person name="Kono N."/>
            <person name="Nakamura H."/>
            <person name="Ohtoshi R."/>
            <person name="Moran D.A.P."/>
            <person name="Shinohara A."/>
            <person name="Yoshida Y."/>
            <person name="Fujiwara M."/>
            <person name="Mori M."/>
            <person name="Tomita M."/>
            <person name="Arakawa K."/>
        </authorList>
    </citation>
    <scope>NUCLEOTIDE SEQUENCE [LARGE SCALE GENOMIC DNA]</scope>
</reference>
<keyword evidence="2" id="KW-1185">Reference proteome</keyword>
<name>A0A4Y2HRD6_ARAVE</name>
<evidence type="ECO:0000313" key="2">
    <source>
        <dbReference type="Proteomes" id="UP000499080"/>
    </source>
</evidence>
<accession>A0A4Y2HRD6</accession>